<dbReference type="InterPro" id="IPR041588">
    <property type="entry name" value="Integrase_H2C2"/>
</dbReference>
<protein>
    <recommendedName>
        <fullName evidence="1">Integrase zinc-binding domain-containing protein</fullName>
    </recommendedName>
</protein>
<dbReference type="GO" id="GO:0003676">
    <property type="term" value="F:nucleic acid binding"/>
    <property type="evidence" value="ECO:0007669"/>
    <property type="project" value="InterPro"/>
</dbReference>
<dbReference type="Gene3D" id="1.10.340.70">
    <property type="match status" value="1"/>
</dbReference>
<dbReference type="AlphaFoldDB" id="A0A6S7K7Q9"/>
<evidence type="ECO:0000313" key="2">
    <source>
        <dbReference type="EMBL" id="CAB4041626.1"/>
    </source>
</evidence>
<dbReference type="FunFam" id="1.10.340.70:FF:000003">
    <property type="entry name" value="Protein CBG25708"/>
    <property type="match status" value="1"/>
</dbReference>
<dbReference type="Gene3D" id="3.30.420.10">
    <property type="entry name" value="Ribonuclease H-like superfamily/Ribonuclease H"/>
    <property type="match status" value="1"/>
</dbReference>
<feature type="non-terminal residue" evidence="2">
    <location>
        <position position="314"/>
    </location>
</feature>
<dbReference type="PANTHER" id="PTHR37984:SF11">
    <property type="entry name" value="INTEGRASE CATALYTIC DOMAIN-CONTAINING PROTEIN"/>
    <property type="match status" value="1"/>
</dbReference>
<dbReference type="PANTHER" id="PTHR37984">
    <property type="entry name" value="PROTEIN CBG26694"/>
    <property type="match status" value="1"/>
</dbReference>
<name>A0A6S7K7Q9_PARCT</name>
<feature type="non-terminal residue" evidence="2">
    <location>
        <position position="1"/>
    </location>
</feature>
<dbReference type="Proteomes" id="UP001152795">
    <property type="component" value="Unassembled WGS sequence"/>
</dbReference>
<keyword evidence="3" id="KW-1185">Reference proteome</keyword>
<sequence length="314" mass="35365">TTHPSTASDQAEEYIAFLADHTTPKAMTVSEVVQSTRADPTPQAVIEALRNNSWHSTFETPSPLVNSQDLHALYNIRDELSVSDDHDLLLRSHRLILPHTLRQRALHIAHEGHQGITKTKQLLREKIWFPGIDGLTKKLIDTCLACQATVVRQAFEPLRMTELPQAPWQQLSVDFCGPLPSSDMLFVKSSLTTDLHFKVSLSPSSRNTWGFTTERSLQSGPKPRCPLHAARLENKNWKQELFLFLRNYRATPHSTTGIAPVELLFGRKLTVKIPEVVPTSPSRSQFADIDLKKKEKMKEYADTAAKAKPHSLQV</sequence>
<feature type="domain" description="Integrase zinc-binding" evidence="1">
    <location>
        <begin position="98"/>
        <end position="149"/>
    </location>
</feature>
<gene>
    <name evidence="2" type="ORF">PACLA_8A032256</name>
</gene>
<reference evidence="2" key="1">
    <citation type="submission" date="2020-04" db="EMBL/GenBank/DDBJ databases">
        <authorList>
            <person name="Alioto T."/>
            <person name="Alioto T."/>
            <person name="Gomez Garrido J."/>
        </authorList>
    </citation>
    <scope>NUCLEOTIDE SEQUENCE</scope>
    <source>
        <strain evidence="2">A484AB</strain>
    </source>
</reference>
<evidence type="ECO:0000259" key="1">
    <source>
        <dbReference type="Pfam" id="PF17921"/>
    </source>
</evidence>
<accession>A0A6S7K7Q9</accession>
<dbReference type="Pfam" id="PF17921">
    <property type="entry name" value="Integrase_H2C2"/>
    <property type="match status" value="1"/>
</dbReference>
<dbReference type="EMBL" id="CACRXK020028625">
    <property type="protein sequence ID" value="CAB4041626.1"/>
    <property type="molecule type" value="Genomic_DNA"/>
</dbReference>
<proteinExistence type="predicted"/>
<evidence type="ECO:0000313" key="3">
    <source>
        <dbReference type="Proteomes" id="UP001152795"/>
    </source>
</evidence>
<dbReference type="InterPro" id="IPR050951">
    <property type="entry name" value="Retrovirus_Pol_polyprotein"/>
</dbReference>
<organism evidence="2 3">
    <name type="scientific">Paramuricea clavata</name>
    <name type="common">Red gorgonian</name>
    <name type="synonym">Violescent sea-whip</name>
    <dbReference type="NCBI Taxonomy" id="317549"/>
    <lineage>
        <taxon>Eukaryota</taxon>
        <taxon>Metazoa</taxon>
        <taxon>Cnidaria</taxon>
        <taxon>Anthozoa</taxon>
        <taxon>Octocorallia</taxon>
        <taxon>Malacalcyonacea</taxon>
        <taxon>Plexauridae</taxon>
        <taxon>Paramuricea</taxon>
    </lineage>
</organism>
<dbReference type="InterPro" id="IPR036397">
    <property type="entry name" value="RNaseH_sf"/>
</dbReference>
<comment type="caution">
    <text evidence="2">The sequence shown here is derived from an EMBL/GenBank/DDBJ whole genome shotgun (WGS) entry which is preliminary data.</text>
</comment>